<dbReference type="RefSeq" id="WP_171415574.1">
    <property type="nucleotide sequence ID" value="NZ_JABFJW010000121.1"/>
</dbReference>
<dbReference type="Proteomes" id="UP000528460">
    <property type="component" value="Unassembled WGS sequence"/>
</dbReference>
<dbReference type="EMBL" id="JABFJW010000121">
    <property type="protein sequence ID" value="NOK10764.1"/>
    <property type="molecule type" value="Genomic_DNA"/>
</dbReference>
<name>A0A7Y4NEB3_9BACT</name>
<evidence type="ECO:0000313" key="2">
    <source>
        <dbReference type="Proteomes" id="UP000528460"/>
    </source>
</evidence>
<comment type="caution">
    <text evidence="1">The sequence shown here is derived from an EMBL/GenBank/DDBJ whole genome shotgun (WGS) entry which is preliminary data.</text>
</comment>
<reference evidence="1 2" key="1">
    <citation type="submission" date="2020-05" db="EMBL/GenBank/DDBJ databases">
        <authorList>
            <person name="Whitworth D."/>
        </authorList>
    </citation>
    <scope>NUCLEOTIDE SEQUENCE [LARGE SCALE GENOMIC DNA]</scope>
    <source>
        <strain evidence="1 2">CA046A</strain>
    </source>
</reference>
<dbReference type="AlphaFoldDB" id="A0A7Y4NEB3"/>
<accession>A0A7Y4NEB3</accession>
<proteinExistence type="predicted"/>
<sequence>MAEGRSEAEATRRALEALPEGLRVRWVQEGRGAWVLGCQDSKPNLHAPRGEDVLIQGELWLLGARYVEGAVPRGALRVWLLEGPVRHVLAARVAVGGGDLTLGLGPPGARVPSARVVCQRVEWRPYSVANAAPLAAAFVDLWRGLGRGSRLERLGLEVEGAVEGRARVSPFVEVEADRKSSRRSATRHPLPPFEASTADVLRDCRLWLRATAHALTREPPFLREVYLPPPPSPSSGDGVPLALDATAVSESLSALLERRLRWAEGWLGPSALLELEVSRTVPEGGSAGACWLTARFEQAQTGGTATTVTLLDTPCFSSEVLALLRGWAQATAPGRGAVVRGLLSAE</sequence>
<gene>
    <name evidence="1" type="ORF">HNS30_17140</name>
</gene>
<organism evidence="1 2">
    <name type="scientific">Corallococcus exercitus</name>
    <dbReference type="NCBI Taxonomy" id="2316736"/>
    <lineage>
        <taxon>Bacteria</taxon>
        <taxon>Pseudomonadati</taxon>
        <taxon>Myxococcota</taxon>
        <taxon>Myxococcia</taxon>
        <taxon>Myxococcales</taxon>
        <taxon>Cystobacterineae</taxon>
        <taxon>Myxococcaceae</taxon>
        <taxon>Corallococcus</taxon>
    </lineage>
</organism>
<protein>
    <submittedName>
        <fullName evidence="1">Uncharacterized protein</fullName>
    </submittedName>
</protein>
<evidence type="ECO:0000313" key="1">
    <source>
        <dbReference type="EMBL" id="NOK10764.1"/>
    </source>
</evidence>